<dbReference type="GO" id="GO:0031201">
    <property type="term" value="C:SNARE complex"/>
    <property type="evidence" value="ECO:0007669"/>
    <property type="project" value="TreeGrafter"/>
</dbReference>
<accession>A0AAV0HDI4</accession>
<keyword evidence="3" id="KW-1185">Reference proteome</keyword>
<dbReference type="PANTHER" id="PTHR12825:SF0">
    <property type="entry name" value="VESICLE TRANSPORT PROTEIN SEC20"/>
    <property type="match status" value="1"/>
</dbReference>
<dbReference type="GO" id="GO:0005484">
    <property type="term" value="F:SNAP receptor activity"/>
    <property type="evidence" value="ECO:0007669"/>
    <property type="project" value="InterPro"/>
</dbReference>
<dbReference type="Proteomes" id="UP001154282">
    <property type="component" value="Unassembled WGS sequence"/>
</dbReference>
<evidence type="ECO:0000256" key="1">
    <source>
        <dbReference type="SAM" id="MobiDB-lite"/>
    </source>
</evidence>
<sequence length="131" mass="14753">MDEVVEAVEKTKQEWDEAYAKTQIHIRSKTEEYHKSGASVEGPSTQETNSLPRLNGLAQDGLAMLQSLEFKLDLLAPRLPADDQVKSARNRCSNPGRNSLTEKIAFGRWRRVHSTQAKSSVCNSSLRWPIE</sequence>
<dbReference type="PANTHER" id="PTHR12825">
    <property type="entry name" value="BNIP1-RELATED"/>
    <property type="match status" value="1"/>
</dbReference>
<protein>
    <submittedName>
        <fullName evidence="2">Uncharacterized protein</fullName>
    </submittedName>
</protein>
<feature type="compositionally biased region" description="Polar residues" evidence="1">
    <location>
        <begin position="42"/>
        <end position="52"/>
    </location>
</feature>
<evidence type="ECO:0000313" key="2">
    <source>
        <dbReference type="EMBL" id="CAI0383156.1"/>
    </source>
</evidence>
<dbReference type="GO" id="GO:0005783">
    <property type="term" value="C:endoplasmic reticulum"/>
    <property type="evidence" value="ECO:0007669"/>
    <property type="project" value="TreeGrafter"/>
</dbReference>
<feature type="region of interest" description="Disordered" evidence="1">
    <location>
        <begin position="28"/>
        <end position="53"/>
    </location>
</feature>
<dbReference type="EMBL" id="CAMGYJ010000002">
    <property type="protein sequence ID" value="CAI0383156.1"/>
    <property type="molecule type" value="Genomic_DNA"/>
</dbReference>
<gene>
    <name evidence="2" type="ORF">LITE_LOCUS3883</name>
</gene>
<dbReference type="GO" id="GO:0006890">
    <property type="term" value="P:retrograde vesicle-mediated transport, Golgi to endoplasmic reticulum"/>
    <property type="evidence" value="ECO:0007669"/>
    <property type="project" value="InterPro"/>
</dbReference>
<reference evidence="2" key="1">
    <citation type="submission" date="2022-08" db="EMBL/GenBank/DDBJ databases">
        <authorList>
            <person name="Gutierrez-Valencia J."/>
        </authorList>
    </citation>
    <scope>NUCLEOTIDE SEQUENCE</scope>
</reference>
<comment type="caution">
    <text evidence="2">The sequence shown here is derived from an EMBL/GenBank/DDBJ whole genome shotgun (WGS) entry which is preliminary data.</text>
</comment>
<proteinExistence type="predicted"/>
<name>A0AAV0HDI4_9ROSI</name>
<dbReference type="InterPro" id="IPR005606">
    <property type="entry name" value="Sec20"/>
</dbReference>
<evidence type="ECO:0000313" key="3">
    <source>
        <dbReference type="Proteomes" id="UP001154282"/>
    </source>
</evidence>
<organism evidence="2 3">
    <name type="scientific">Linum tenue</name>
    <dbReference type="NCBI Taxonomy" id="586396"/>
    <lineage>
        <taxon>Eukaryota</taxon>
        <taxon>Viridiplantae</taxon>
        <taxon>Streptophyta</taxon>
        <taxon>Embryophyta</taxon>
        <taxon>Tracheophyta</taxon>
        <taxon>Spermatophyta</taxon>
        <taxon>Magnoliopsida</taxon>
        <taxon>eudicotyledons</taxon>
        <taxon>Gunneridae</taxon>
        <taxon>Pentapetalae</taxon>
        <taxon>rosids</taxon>
        <taxon>fabids</taxon>
        <taxon>Malpighiales</taxon>
        <taxon>Linaceae</taxon>
        <taxon>Linum</taxon>
    </lineage>
</organism>
<dbReference type="AlphaFoldDB" id="A0AAV0HDI4"/>